<feature type="transmembrane region" description="Helical" evidence="1">
    <location>
        <begin position="161"/>
        <end position="181"/>
    </location>
</feature>
<accession>A0A6B3NCN8</accession>
<name>A0A6B3NCN8_9CYAN</name>
<comment type="caution">
    <text evidence="2">The sequence shown here is derived from an EMBL/GenBank/DDBJ whole genome shotgun (WGS) entry which is preliminary data.</text>
</comment>
<dbReference type="EMBL" id="JAAHFQ010000058">
    <property type="protein sequence ID" value="NER26928.1"/>
    <property type="molecule type" value="Genomic_DNA"/>
</dbReference>
<feature type="transmembrane region" description="Helical" evidence="1">
    <location>
        <begin position="395"/>
        <end position="411"/>
    </location>
</feature>
<keyword evidence="1" id="KW-1133">Transmembrane helix</keyword>
<feature type="transmembrane region" description="Helical" evidence="1">
    <location>
        <begin position="210"/>
        <end position="229"/>
    </location>
</feature>
<reference evidence="2" key="1">
    <citation type="submission" date="2019-11" db="EMBL/GenBank/DDBJ databases">
        <title>Genomic insights into an expanded diversity of filamentous marine cyanobacteria reveals the extraordinary biosynthetic potential of Moorea and Okeania.</title>
        <authorList>
            <person name="Ferreira Leao T."/>
            <person name="Wang M."/>
            <person name="Moss N."/>
            <person name="Da Silva R."/>
            <person name="Sanders J."/>
            <person name="Nurk S."/>
            <person name="Gurevich A."/>
            <person name="Humphrey G."/>
            <person name="Reher R."/>
            <person name="Zhu Q."/>
            <person name="Belda-Ferre P."/>
            <person name="Glukhov E."/>
            <person name="Rex R."/>
            <person name="Dorrestein P.C."/>
            <person name="Knight R."/>
            <person name="Pevzner P."/>
            <person name="Gerwick W.H."/>
            <person name="Gerwick L."/>
        </authorList>
    </citation>
    <scope>NUCLEOTIDE SEQUENCE</scope>
    <source>
        <strain evidence="2">SIO1C4</strain>
    </source>
</reference>
<keyword evidence="1" id="KW-0812">Transmembrane</keyword>
<feature type="transmembrane region" description="Helical" evidence="1">
    <location>
        <begin position="31"/>
        <end position="51"/>
    </location>
</feature>
<sequence length="428" mass="48760">MVNLYLYLLVAICVGLLSWGLIRLDRIYQYPFFMGGIFVSFILPQTIALINNPGPVSQQALERVLLMSCFCAAMCWLGYQLPLNYSFIKKFDISVDSNKLFLGGIVLVLIGYGANFLIFQLPEAVREETQWTGIITIYAFFRRLIYPGFTIIILSTLRHPTVAKIILTACAAAIPLQLIIFYGRREATATFVLTIGLSLYYIRRYIPPRWLVIGLIFFALIAIPLTGTYRNIAKNGDWNQLQEVRPVDNLKSFVEEGKVLELRNAALVMDAAVQTRQYGYGTGYWNKVIFSFVPGQLVGYNFKNALMIKLNTYDIENLYDYRRITGITTTGIGDSFAQFDYFGCLFFLLSSYLFKLLWISSVYRNSITSQVFYISLFSPSLLSVTHGTVNLLPDVLFSSIFIGSVIIYSQNKPLKDHNRRYLLEGNQE</sequence>
<organism evidence="2">
    <name type="scientific">Symploca sp. SIO1C4</name>
    <dbReference type="NCBI Taxonomy" id="2607765"/>
    <lineage>
        <taxon>Bacteria</taxon>
        <taxon>Bacillati</taxon>
        <taxon>Cyanobacteriota</taxon>
        <taxon>Cyanophyceae</taxon>
        <taxon>Coleofasciculales</taxon>
        <taxon>Coleofasciculaceae</taxon>
        <taxon>Symploca</taxon>
    </lineage>
</organism>
<evidence type="ECO:0008006" key="3">
    <source>
        <dbReference type="Google" id="ProtNLM"/>
    </source>
</evidence>
<feature type="transmembrane region" description="Helical" evidence="1">
    <location>
        <begin position="6"/>
        <end position="24"/>
    </location>
</feature>
<proteinExistence type="predicted"/>
<keyword evidence="1" id="KW-0472">Membrane</keyword>
<feature type="transmembrane region" description="Helical" evidence="1">
    <location>
        <begin position="339"/>
        <end position="359"/>
    </location>
</feature>
<feature type="transmembrane region" description="Helical" evidence="1">
    <location>
        <begin position="131"/>
        <end position="154"/>
    </location>
</feature>
<evidence type="ECO:0000313" key="2">
    <source>
        <dbReference type="EMBL" id="NER26928.1"/>
    </source>
</evidence>
<gene>
    <name evidence="2" type="ORF">F6J89_04670</name>
</gene>
<feature type="transmembrane region" description="Helical" evidence="1">
    <location>
        <begin position="100"/>
        <end position="119"/>
    </location>
</feature>
<evidence type="ECO:0000256" key="1">
    <source>
        <dbReference type="SAM" id="Phobius"/>
    </source>
</evidence>
<dbReference type="AlphaFoldDB" id="A0A6B3NCN8"/>
<protein>
    <recommendedName>
        <fullName evidence="3">Oligosaccharide repeat unit polymerase</fullName>
    </recommendedName>
</protein>
<feature type="transmembrane region" description="Helical" evidence="1">
    <location>
        <begin position="63"/>
        <end position="79"/>
    </location>
</feature>